<evidence type="ECO:0000313" key="2">
    <source>
        <dbReference type="EMBL" id="CAL1153608.1"/>
    </source>
</evidence>
<name>A0A9P1G4Z2_9DINO</name>
<dbReference type="EMBL" id="CAMXCT030002756">
    <property type="protein sequence ID" value="CAL4787545.1"/>
    <property type="molecule type" value="Genomic_DNA"/>
</dbReference>
<keyword evidence="3" id="KW-1185">Reference proteome</keyword>
<dbReference type="EMBL" id="CAMXCT010002756">
    <property type="protein sequence ID" value="CAI4000233.1"/>
    <property type="molecule type" value="Genomic_DNA"/>
</dbReference>
<evidence type="ECO:0000313" key="1">
    <source>
        <dbReference type="EMBL" id="CAI4000233.1"/>
    </source>
</evidence>
<dbReference type="AlphaFoldDB" id="A0A9P1G4Z2"/>
<organism evidence="1">
    <name type="scientific">Cladocopium goreaui</name>
    <dbReference type="NCBI Taxonomy" id="2562237"/>
    <lineage>
        <taxon>Eukaryota</taxon>
        <taxon>Sar</taxon>
        <taxon>Alveolata</taxon>
        <taxon>Dinophyceae</taxon>
        <taxon>Suessiales</taxon>
        <taxon>Symbiodiniaceae</taxon>
        <taxon>Cladocopium</taxon>
    </lineage>
</organism>
<reference evidence="1" key="1">
    <citation type="submission" date="2022-10" db="EMBL/GenBank/DDBJ databases">
        <authorList>
            <person name="Chen Y."/>
            <person name="Dougan E. K."/>
            <person name="Chan C."/>
            <person name="Rhodes N."/>
            <person name="Thang M."/>
        </authorList>
    </citation>
    <scope>NUCLEOTIDE SEQUENCE</scope>
</reference>
<dbReference type="Proteomes" id="UP001152797">
    <property type="component" value="Unassembled WGS sequence"/>
</dbReference>
<protein>
    <submittedName>
        <fullName evidence="1">Uncharacterized protein</fullName>
    </submittedName>
</protein>
<evidence type="ECO:0000313" key="3">
    <source>
        <dbReference type="Proteomes" id="UP001152797"/>
    </source>
</evidence>
<dbReference type="EMBL" id="CAMXCT020002756">
    <property type="protein sequence ID" value="CAL1153608.1"/>
    <property type="molecule type" value="Genomic_DNA"/>
</dbReference>
<proteinExistence type="predicted"/>
<sequence length="219" mass="23400">VEELRMDASSKGLAWLQEKVASMKQDDLQKVAAACGVSTRGQDGSKVGLAELRNALVEHFAPQDDDVDALKARLEQLRMGGRREGVKWLRKVVGEMEEHALRSLSAAAGLGLVDGSGKSLSGAKVRASLVKYLAPEVSQCCESDAALGTELLRQTVASKEHRTRLLSILSGKSLSTVEGLHLSDEHLCSHAVDATLPVLAAIEDAKSRMPVAPPKDLLD</sequence>
<accession>A0A9P1G4Z2</accession>
<reference evidence="2" key="2">
    <citation type="submission" date="2024-04" db="EMBL/GenBank/DDBJ databases">
        <authorList>
            <person name="Chen Y."/>
            <person name="Shah S."/>
            <person name="Dougan E. K."/>
            <person name="Thang M."/>
            <person name="Chan C."/>
        </authorList>
    </citation>
    <scope>NUCLEOTIDE SEQUENCE [LARGE SCALE GENOMIC DNA]</scope>
</reference>
<comment type="caution">
    <text evidence="1">The sequence shown here is derived from an EMBL/GenBank/DDBJ whole genome shotgun (WGS) entry which is preliminary data.</text>
</comment>
<feature type="non-terminal residue" evidence="1">
    <location>
        <position position="1"/>
    </location>
</feature>
<gene>
    <name evidence="1" type="ORF">C1SCF055_LOCUS26367</name>
</gene>
<feature type="non-terminal residue" evidence="1">
    <location>
        <position position="219"/>
    </location>
</feature>